<keyword evidence="3" id="KW-1185">Reference proteome</keyword>
<dbReference type="OrthoDB" id="120780at2157"/>
<evidence type="ECO:0000313" key="2">
    <source>
        <dbReference type="EMBL" id="BAI61370.1"/>
    </source>
</evidence>
<feature type="domain" description="DUF4130" evidence="1">
    <location>
        <begin position="115"/>
        <end position="251"/>
    </location>
</feature>
<dbReference type="Proteomes" id="UP000001882">
    <property type="component" value="Chromosome"/>
</dbReference>
<dbReference type="KEGG" id="mpd:MCP_1298"/>
<name>D1YY48_METPS</name>
<dbReference type="STRING" id="304371.MCP_1298"/>
<dbReference type="GeneID" id="8682777"/>
<sequence length="279" mass="32595">MIIGYKKDLDGVLRAAVALKKNPDATMVCGANARELKQKLAMYHGEIVLNVDEVVKDVPFHAKAELWVRFPSCSPMQRGLSLGSYLTYALRNDQCIPDELVRLIARYYPNFMAILAHKDATAKKYFRLQRETCGELERLKAYCRFRATGDMLYVEVNPKHDIKDLFMEWAMRRNGDRIIVVRCHAEYYILNARALGYRAEIANVTKEEAERLLGDIPDTDSEIWDTFYDSQNVENRRNKRYAKGRLPEKYSYISPEIRKERKKIEHGIQPDKLDDFFRQ</sequence>
<dbReference type="RefSeq" id="WP_012900049.1">
    <property type="nucleotide sequence ID" value="NC_013665.1"/>
</dbReference>
<dbReference type="InParanoid" id="D1YY48"/>
<proteinExistence type="predicted"/>
<gene>
    <name evidence="2" type="ordered locus">MCP_1298</name>
</gene>
<evidence type="ECO:0000313" key="3">
    <source>
        <dbReference type="Proteomes" id="UP000001882"/>
    </source>
</evidence>
<dbReference type="InterPro" id="IPR025404">
    <property type="entry name" value="DUF4130"/>
</dbReference>
<dbReference type="EMBL" id="AP011532">
    <property type="protein sequence ID" value="BAI61370.1"/>
    <property type="molecule type" value="Genomic_DNA"/>
</dbReference>
<dbReference type="AlphaFoldDB" id="D1YY48"/>
<dbReference type="Pfam" id="PF13566">
    <property type="entry name" value="DUF4130"/>
    <property type="match status" value="1"/>
</dbReference>
<reference evidence="2 3" key="2">
    <citation type="journal article" date="2008" name="Int. J. Syst. Evol. Microbiol.">
        <title>Methanocella paludicola gen. nov., sp. nov., a methane-producing archaeon, the first isolate of the lineage 'Rice Cluster I', and proposal of the new archaeal order Methanocellales ord. nov.</title>
        <authorList>
            <person name="Sakai S."/>
            <person name="Imachi H."/>
            <person name="Hanada S."/>
            <person name="Ohashi A."/>
            <person name="Harada H."/>
            <person name="Kamagata Y."/>
        </authorList>
    </citation>
    <scope>NUCLEOTIDE SEQUENCE [LARGE SCALE GENOMIC DNA]</scope>
    <source>
        <strain evidence="3">DSM 17711 / JCM 13418 / NBRC 101707 / SANAE</strain>
    </source>
</reference>
<dbReference type="eggNOG" id="arCOG06545">
    <property type="taxonomic scope" value="Archaea"/>
</dbReference>
<reference evidence="3" key="3">
    <citation type="journal article" date="2011" name="PLoS ONE">
        <title>Genome sequence of a mesophilic hydrogenotrophic methanogen Methanocella paludicola, the first cultivated representative of the order Methanocellales.</title>
        <authorList>
            <person name="Sakai S."/>
            <person name="Takaki Y."/>
            <person name="Shimamura S."/>
            <person name="Sekine M."/>
            <person name="Tajima T."/>
            <person name="Kosugi H."/>
            <person name="Ichikawa N."/>
            <person name="Tasumi E."/>
            <person name="Hiraki A.T."/>
            <person name="Shimizu A."/>
            <person name="Kato Y."/>
            <person name="Nishiko R."/>
            <person name="Mori K."/>
            <person name="Fujita N."/>
            <person name="Imachi H."/>
            <person name="Takai K."/>
        </authorList>
    </citation>
    <scope>NUCLEOTIDE SEQUENCE [LARGE SCALE GENOMIC DNA]</scope>
    <source>
        <strain evidence="3">DSM 17711 / JCM 13418 / NBRC 101707 / SANAE</strain>
    </source>
</reference>
<accession>D1YY48</accession>
<protein>
    <recommendedName>
        <fullName evidence="1">DUF4130 domain-containing protein</fullName>
    </recommendedName>
</protein>
<evidence type="ECO:0000259" key="1">
    <source>
        <dbReference type="Pfam" id="PF13566"/>
    </source>
</evidence>
<organism evidence="2 3">
    <name type="scientific">Methanocella paludicola (strain DSM 17711 / JCM 13418 / NBRC 101707 / SANAE)</name>
    <dbReference type="NCBI Taxonomy" id="304371"/>
    <lineage>
        <taxon>Archaea</taxon>
        <taxon>Methanobacteriati</taxon>
        <taxon>Methanobacteriota</taxon>
        <taxon>Stenosarchaea group</taxon>
        <taxon>Methanomicrobia</taxon>
        <taxon>Methanocellales</taxon>
        <taxon>Methanocellaceae</taxon>
        <taxon>Methanocella</taxon>
    </lineage>
</organism>
<reference evidence="2 3" key="1">
    <citation type="journal article" date="2007" name="Appl. Environ. Microbiol.">
        <title>Isolation of key methanogens for global methane emission from rice paddy fields: a novel isolate affiliated with the clone cluster rice cluster I.</title>
        <authorList>
            <person name="Sakai S."/>
            <person name="Imachi H."/>
            <person name="Sekiguchi Y."/>
            <person name="Ohashi A."/>
            <person name="Harada H."/>
            <person name="Kamagata Y."/>
        </authorList>
    </citation>
    <scope>NUCLEOTIDE SEQUENCE [LARGE SCALE GENOMIC DNA]</scope>
    <source>
        <strain evidence="3">DSM 17711 / JCM 13418 / NBRC 101707 / SANAE</strain>
    </source>
</reference>